<dbReference type="GO" id="GO:0016020">
    <property type="term" value="C:membrane"/>
    <property type="evidence" value="ECO:0007669"/>
    <property type="project" value="UniProtKB-ARBA"/>
</dbReference>
<organism evidence="3 4">
    <name type="scientific">Chlorella vulgaris</name>
    <name type="common">Green alga</name>
    <dbReference type="NCBI Taxonomy" id="3077"/>
    <lineage>
        <taxon>Eukaryota</taxon>
        <taxon>Viridiplantae</taxon>
        <taxon>Chlorophyta</taxon>
        <taxon>core chlorophytes</taxon>
        <taxon>Trebouxiophyceae</taxon>
        <taxon>Chlorellales</taxon>
        <taxon>Chlorellaceae</taxon>
        <taxon>Chlorella clade</taxon>
        <taxon>Chlorella</taxon>
    </lineage>
</organism>
<name>A0A9D4TYI8_CHLVU</name>
<feature type="region of interest" description="Disordered" evidence="2">
    <location>
        <begin position="1"/>
        <end position="54"/>
    </location>
</feature>
<keyword evidence="4" id="KW-1185">Reference proteome</keyword>
<feature type="region of interest" description="Disordered" evidence="2">
    <location>
        <begin position="195"/>
        <end position="225"/>
    </location>
</feature>
<dbReference type="SMART" id="SM00698">
    <property type="entry name" value="MORN"/>
    <property type="match status" value="3"/>
</dbReference>
<protein>
    <submittedName>
        <fullName evidence="3">Uncharacterized protein</fullName>
    </submittedName>
</protein>
<dbReference type="InterPro" id="IPR003409">
    <property type="entry name" value="MORN"/>
</dbReference>
<sequence>MEPDTPTASLALPPLTAEALSSGNSSRSSSGGAPTPSAATEPPAAVHPSTPEPLQHAQAVVPALSRHSHKLARAALPDGTHHIRYGDGSAYYGEWRGGRMHGRGVFVWPSGDRYEGEWQEGLQAGTGTLLLHDGSTYYSSWQAGQMHGKCVYLPSKASGAGGGSGQVVFLQQYDQGKLLQEQVLRVAEQDVRKKVLKKKGDKKKAKREARQLKKQYRPPKPGEAVYKGHRSYDLMRELQLGLTFSIAQAENSGDGELQEADFHEVTTQNFPPGKAGS</sequence>
<dbReference type="GO" id="GO:0005829">
    <property type="term" value="C:cytosol"/>
    <property type="evidence" value="ECO:0007669"/>
    <property type="project" value="TreeGrafter"/>
</dbReference>
<accession>A0A9D4TYI8</accession>
<dbReference type="PANTHER" id="PTHR43215:SF14">
    <property type="entry name" value="RADIAL SPOKE HEAD 1 HOMOLOG"/>
    <property type="match status" value="1"/>
</dbReference>
<dbReference type="Pfam" id="PF02493">
    <property type="entry name" value="MORN"/>
    <property type="match status" value="3"/>
</dbReference>
<reference evidence="3" key="2">
    <citation type="submission" date="2020-11" db="EMBL/GenBank/DDBJ databases">
        <authorList>
            <person name="Cecchin M."/>
            <person name="Marcolungo L."/>
            <person name="Rossato M."/>
            <person name="Girolomoni L."/>
            <person name="Cosentino E."/>
            <person name="Cuine S."/>
            <person name="Li-Beisson Y."/>
            <person name="Delledonne M."/>
            <person name="Ballottari M."/>
        </authorList>
    </citation>
    <scope>NUCLEOTIDE SEQUENCE</scope>
    <source>
        <strain evidence="3">211/11P</strain>
        <tissue evidence="3">Whole cell</tissue>
    </source>
</reference>
<dbReference type="Proteomes" id="UP001055712">
    <property type="component" value="Unassembled WGS sequence"/>
</dbReference>
<evidence type="ECO:0000256" key="2">
    <source>
        <dbReference type="SAM" id="MobiDB-lite"/>
    </source>
</evidence>
<dbReference type="OrthoDB" id="509825at2759"/>
<keyword evidence="1" id="KW-0677">Repeat</keyword>
<dbReference type="EMBL" id="SIDB01000001">
    <property type="protein sequence ID" value="KAI3437566.1"/>
    <property type="molecule type" value="Genomic_DNA"/>
</dbReference>
<evidence type="ECO:0000313" key="3">
    <source>
        <dbReference type="EMBL" id="KAI3437566.1"/>
    </source>
</evidence>
<evidence type="ECO:0000256" key="1">
    <source>
        <dbReference type="ARBA" id="ARBA00022737"/>
    </source>
</evidence>
<feature type="compositionally biased region" description="Low complexity" evidence="2">
    <location>
        <begin position="21"/>
        <end position="44"/>
    </location>
</feature>
<proteinExistence type="predicted"/>
<feature type="compositionally biased region" description="Basic residues" evidence="2">
    <location>
        <begin position="195"/>
        <end position="217"/>
    </location>
</feature>
<feature type="region of interest" description="Disordered" evidence="2">
    <location>
        <begin position="252"/>
        <end position="277"/>
    </location>
</feature>
<dbReference type="AlphaFoldDB" id="A0A9D4TYI8"/>
<evidence type="ECO:0000313" key="4">
    <source>
        <dbReference type="Proteomes" id="UP001055712"/>
    </source>
</evidence>
<comment type="caution">
    <text evidence="3">The sequence shown here is derived from an EMBL/GenBank/DDBJ whole genome shotgun (WGS) entry which is preliminary data.</text>
</comment>
<dbReference type="SUPFAM" id="SSF82185">
    <property type="entry name" value="Histone H3 K4-specific methyltransferase SET7/9 N-terminal domain"/>
    <property type="match status" value="1"/>
</dbReference>
<gene>
    <name evidence="3" type="ORF">D9Q98_000019</name>
</gene>
<dbReference type="Gene3D" id="2.20.110.10">
    <property type="entry name" value="Histone H3 K4-specific methyltransferase SET7/9 N-terminal domain"/>
    <property type="match status" value="2"/>
</dbReference>
<dbReference type="PANTHER" id="PTHR43215">
    <property type="entry name" value="RADIAL SPOKE HEAD 1 HOMOLOG"/>
    <property type="match status" value="1"/>
</dbReference>
<reference evidence="3" key="1">
    <citation type="journal article" date="2019" name="Plant J.">
        <title>Chlorella vulgaris genome assembly and annotation reveals the molecular basis for metabolic acclimation to high light conditions.</title>
        <authorList>
            <person name="Cecchin M."/>
            <person name="Marcolungo L."/>
            <person name="Rossato M."/>
            <person name="Girolomoni L."/>
            <person name="Cosentino E."/>
            <person name="Cuine S."/>
            <person name="Li-Beisson Y."/>
            <person name="Delledonne M."/>
            <person name="Ballottari M."/>
        </authorList>
    </citation>
    <scope>NUCLEOTIDE SEQUENCE</scope>
    <source>
        <strain evidence="3">211/11P</strain>
    </source>
</reference>